<feature type="region of interest" description="Disordered" evidence="2">
    <location>
        <begin position="177"/>
        <end position="254"/>
    </location>
</feature>
<name>A0ABW0Z9Z8_9ACTN</name>
<dbReference type="RefSeq" id="WP_240769616.1">
    <property type="nucleotide sequence ID" value="NZ_JBHSNS010000001.1"/>
</dbReference>
<evidence type="ECO:0000259" key="3">
    <source>
        <dbReference type="Pfam" id="PF12697"/>
    </source>
</evidence>
<dbReference type="InterPro" id="IPR004260">
    <property type="entry name" value="Pyr-dimer_DNA_glycosylase"/>
</dbReference>
<evidence type="ECO:0000256" key="2">
    <source>
        <dbReference type="SAM" id="MobiDB-lite"/>
    </source>
</evidence>
<dbReference type="Gene3D" id="3.40.50.1820">
    <property type="entry name" value="alpha/beta hydrolase"/>
    <property type="match status" value="1"/>
</dbReference>
<feature type="domain" description="AB hydrolase-1" evidence="3">
    <location>
        <begin position="275"/>
        <end position="512"/>
    </location>
</feature>
<feature type="compositionally biased region" description="Low complexity" evidence="2">
    <location>
        <begin position="202"/>
        <end position="216"/>
    </location>
</feature>
<dbReference type="NCBIfam" id="NF038085">
    <property type="entry name" value="MSMEG_6728_fam"/>
    <property type="match status" value="1"/>
</dbReference>
<dbReference type="EMBL" id="JBHSNS010000001">
    <property type="protein sequence ID" value="MFC5727377.1"/>
    <property type="molecule type" value="Genomic_DNA"/>
</dbReference>
<proteinExistence type="inferred from homology"/>
<gene>
    <name evidence="4" type="ORF">ACFPQB_00490</name>
</gene>
<evidence type="ECO:0000313" key="4">
    <source>
        <dbReference type="EMBL" id="MFC5727377.1"/>
    </source>
</evidence>
<dbReference type="InterPro" id="IPR029058">
    <property type="entry name" value="AB_hydrolase_fold"/>
</dbReference>
<keyword evidence="5" id="KW-1185">Reference proteome</keyword>
<dbReference type="SUPFAM" id="SSF53474">
    <property type="entry name" value="alpha/beta-Hydrolases"/>
    <property type="match status" value="1"/>
</dbReference>
<evidence type="ECO:0000313" key="5">
    <source>
        <dbReference type="Proteomes" id="UP001596072"/>
    </source>
</evidence>
<protein>
    <submittedName>
        <fullName evidence="4">MSMEG_6728 family protein</fullName>
    </submittedName>
</protein>
<feature type="compositionally biased region" description="Basic residues" evidence="2">
    <location>
        <begin position="183"/>
        <end position="201"/>
    </location>
</feature>
<organism evidence="4 5">
    <name type="scientific">Nocardioides vastitatis</name>
    <dbReference type="NCBI Taxonomy" id="2568655"/>
    <lineage>
        <taxon>Bacteria</taxon>
        <taxon>Bacillati</taxon>
        <taxon>Actinomycetota</taxon>
        <taxon>Actinomycetes</taxon>
        <taxon>Propionibacteriales</taxon>
        <taxon>Nocardioidaceae</taxon>
        <taxon>Nocardioides</taxon>
    </lineage>
</organism>
<evidence type="ECO:0000256" key="1">
    <source>
        <dbReference type="ARBA" id="ARBA00008645"/>
    </source>
</evidence>
<comment type="similarity">
    <text evidence="1">Belongs to the AB hydrolase superfamily.</text>
</comment>
<comment type="caution">
    <text evidence="4">The sequence shown here is derived from an EMBL/GenBank/DDBJ whole genome shotgun (WGS) entry which is preliminary data.</text>
</comment>
<reference evidence="5" key="1">
    <citation type="journal article" date="2019" name="Int. J. Syst. Evol. Microbiol.">
        <title>The Global Catalogue of Microorganisms (GCM) 10K type strain sequencing project: providing services to taxonomists for standard genome sequencing and annotation.</title>
        <authorList>
            <consortium name="The Broad Institute Genomics Platform"/>
            <consortium name="The Broad Institute Genome Sequencing Center for Infectious Disease"/>
            <person name="Wu L."/>
            <person name="Ma J."/>
        </authorList>
    </citation>
    <scope>NUCLEOTIDE SEQUENCE [LARGE SCALE GENOMIC DNA]</scope>
    <source>
        <strain evidence="5">YIM 94188</strain>
    </source>
</reference>
<dbReference type="InterPro" id="IPR000073">
    <property type="entry name" value="AB_hydrolase_1"/>
</dbReference>
<accession>A0ABW0Z9Z8</accession>
<sequence>MQTFLPYPDFDRAARALDPKRLGKQRVETIQVVRALTRPGYGWANHPAVLMWRGYEEALGRYGLTCCEVWTELGFGDTCALTIAADLRVVGVTVVRTQDELADAGALPPWLGDEELHRSHRSALVRKDPDHYRSLFPDVPADLPYVWPVRSAAAVAAEQRRAENDVRRRQRAHERRLVEAERLHRKRSRAAKKAWQTRRRNAATSAIGPGAAAAPAVRNGTEPPDEASSPSYGTLETTRRPRSAPTGANGRPMRTSTLAQSLNVHVDGPSDARPIVFAHGFGCDQTMWCEVAPRFTDRYRTVLFDYIGSGGSDMASYDFERYASLDGYADDIVGLVEELDLRDVVLVGHSVSSMIGALAQVAAPDRITALVMVGPSPRYIDDDGYVGGFTREDIDGLLEALASNYVGWSTAMAPAIVGNPDRPRLGQELTETFCRMDPDVARNFARATFLSDTRDVLPRVTAPTLVLQCSEDIIAPESVGRYVAAKMREAKLVLMQATGHCPNLSAPDETSAAIDAFLDPA</sequence>
<dbReference type="Pfam" id="PF03013">
    <property type="entry name" value="Pyr_excise"/>
    <property type="match status" value="1"/>
</dbReference>
<dbReference type="PANTHER" id="PTHR43039">
    <property type="entry name" value="ESTERASE-RELATED"/>
    <property type="match status" value="1"/>
</dbReference>
<dbReference type="Proteomes" id="UP001596072">
    <property type="component" value="Unassembled WGS sequence"/>
</dbReference>
<dbReference type="Pfam" id="PF12697">
    <property type="entry name" value="Abhydrolase_6"/>
    <property type="match status" value="1"/>
</dbReference>